<feature type="domain" description="F-box" evidence="1">
    <location>
        <begin position="1"/>
        <end position="49"/>
    </location>
</feature>
<sequence length="273" mass="31670">MTINDLPISLLLEILYLLDQKSLMRCKCVSRQWCSFISDPSFVDNFVRLHASDRRFILLVDWLSRPIVSTEFNVDIFSSETGKWSQSASVCPCGFDWGVFAFPPGVPYNGLFFWWSSTDCLVRFNPYTGKCCQFFEKPVDLNRSYGIFECLGVFHGNLRISTPMLSCLKDYDKGGKWYLKHKVYLRDLEKSHCLTELLRVDLIMEVLAYHPNDGEIMYLMIETKVVSCNLRRKTLEVVSDSPESNNLYSDYNVFTILLTCWPTPIPYQMEKVA</sequence>
<proteinExistence type="predicted"/>
<evidence type="ECO:0000259" key="1">
    <source>
        <dbReference type="PROSITE" id="PS50181"/>
    </source>
</evidence>
<reference evidence="2 3" key="1">
    <citation type="journal article" date="2023" name="G3 (Bethesda)">
        <title>A haplotype-resolved chromosome-scale genome for Quercus rubra L. provides insights into the genetics of adaptive traits for red oak species.</title>
        <authorList>
            <person name="Kapoor B."/>
            <person name="Jenkins J."/>
            <person name="Schmutz J."/>
            <person name="Zhebentyayeva T."/>
            <person name="Kuelheim C."/>
            <person name="Coggeshall M."/>
            <person name="Heim C."/>
            <person name="Lasky J.R."/>
            <person name="Leites L."/>
            <person name="Islam-Faridi N."/>
            <person name="Romero-Severson J."/>
            <person name="DeLeo V.L."/>
            <person name="Lucas S.M."/>
            <person name="Lazic D."/>
            <person name="Gailing O."/>
            <person name="Carlson J."/>
            <person name="Staton M."/>
        </authorList>
    </citation>
    <scope>NUCLEOTIDE SEQUENCE [LARGE SCALE GENOMIC DNA]</scope>
    <source>
        <strain evidence="2">Pseudo-F2</strain>
    </source>
</reference>
<dbReference type="Gene3D" id="1.20.1280.50">
    <property type="match status" value="1"/>
</dbReference>
<evidence type="ECO:0000313" key="3">
    <source>
        <dbReference type="Proteomes" id="UP001324115"/>
    </source>
</evidence>
<dbReference type="Pfam" id="PF12937">
    <property type="entry name" value="F-box-like"/>
    <property type="match status" value="1"/>
</dbReference>
<comment type="caution">
    <text evidence="2">The sequence shown here is derived from an EMBL/GenBank/DDBJ whole genome shotgun (WGS) entry which is preliminary data.</text>
</comment>
<dbReference type="Proteomes" id="UP001324115">
    <property type="component" value="Unassembled WGS sequence"/>
</dbReference>
<dbReference type="Pfam" id="PF24750">
    <property type="entry name" value="b-prop_At3g26010-like"/>
    <property type="match status" value="1"/>
</dbReference>
<accession>A0AAN7IR58</accession>
<dbReference type="PANTHER" id="PTHR35546">
    <property type="entry name" value="F-BOX PROTEIN INTERACTION DOMAIN PROTEIN-RELATED"/>
    <property type="match status" value="1"/>
</dbReference>
<dbReference type="SUPFAM" id="SSF81383">
    <property type="entry name" value="F-box domain"/>
    <property type="match status" value="1"/>
</dbReference>
<name>A0AAN7IR58_QUERU</name>
<dbReference type="AlphaFoldDB" id="A0AAN7IR58"/>
<protein>
    <recommendedName>
        <fullName evidence="1">F-box domain-containing protein</fullName>
    </recommendedName>
</protein>
<dbReference type="InterPro" id="IPR001810">
    <property type="entry name" value="F-box_dom"/>
</dbReference>
<dbReference type="EMBL" id="JAXUIC010000005">
    <property type="protein sequence ID" value="KAK4591023.1"/>
    <property type="molecule type" value="Genomic_DNA"/>
</dbReference>
<dbReference type="InterPro" id="IPR056592">
    <property type="entry name" value="Beta-prop_At3g26010-like"/>
</dbReference>
<evidence type="ECO:0000313" key="2">
    <source>
        <dbReference type="EMBL" id="KAK4591023.1"/>
    </source>
</evidence>
<dbReference type="InterPro" id="IPR036047">
    <property type="entry name" value="F-box-like_dom_sf"/>
</dbReference>
<dbReference type="PROSITE" id="PS50181">
    <property type="entry name" value="FBOX"/>
    <property type="match status" value="1"/>
</dbReference>
<dbReference type="InterPro" id="IPR055290">
    <property type="entry name" value="At3g26010-like"/>
</dbReference>
<organism evidence="2 3">
    <name type="scientific">Quercus rubra</name>
    <name type="common">Northern red oak</name>
    <name type="synonym">Quercus borealis</name>
    <dbReference type="NCBI Taxonomy" id="3512"/>
    <lineage>
        <taxon>Eukaryota</taxon>
        <taxon>Viridiplantae</taxon>
        <taxon>Streptophyta</taxon>
        <taxon>Embryophyta</taxon>
        <taxon>Tracheophyta</taxon>
        <taxon>Spermatophyta</taxon>
        <taxon>Magnoliopsida</taxon>
        <taxon>eudicotyledons</taxon>
        <taxon>Gunneridae</taxon>
        <taxon>Pentapetalae</taxon>
        <taxon>rosids</taxon>
        <taxon>fabids</taxon>
        <taxon>Fagales</taxon>
        <taxon>Fagaceae</taxon>
        <taxon>Quercus</taxon>
    </lineage>
</organism>
<gene>
    <name evidence="2" type="ORF">RGQ29_021274</name>
</gene>
<keyword evidence="3" id="KW-1185">Reference proteome</keyword>
<dbReference type="SMART" id="SM00256">
    <property type="entry name" value="FBOX"/>
    <property type="match status" value="1"/>
</dbReference>
<dbReference type="PANTHER" id="PTHR35546:SF130">
    <property type="entry name" value="EXPRESSED PROTEIN"/>
    <property type="match status" value="1"/>
</dbReference>